<dbReference type="InterPro" id="IPR005625">
    <property type="entry name" value="PepSY-ass_TM"/>
</dbReference>
<dbReference type="RefSeq" id="WP_039218424.1">
    <property type="nucleotide sequence ID" value="NZ_JWLW01000012.1"/>
</dbReference>
<evidence type="ECO:0000313" key="3">
    <source>
        <dbReference type="Proteomes" id="UP000031197"/>
    </source>
</evidence>
<dbReference type="EMBL" id="JWLW01000012">
    <property type="protein sequence ID" value="KHT54171.1"/>
    <property type="molecule type" value="Genomic_DNA"/>
</dbReference>
<name>A0A0B3XX22_9ALTE</name>
<dbReference type="AlphaFoldDB" id="A0A0B3XX22"/>
<organism evidence="2 3">
    <name type="scientific">Alteromonas marina</name>
    <dbReference type="NCBI Taxonomy" id="203795"/>
    <lineage>
        <taxon>Bacteria</taxon>
        <taxon>Pseudomonadati</taxon>
        <taxon>Pseudomonadota</taxon>
        <taxon>Gammaproteobacteria</taxon>
        <taxon>Alteromonadales</taxon>
        <taxon>Alteromonadaceae</taxon>
        <taxon>Alteromonas/Salinimonas group</taxon>
        <taxon>Alteromonas</taxon>
    </lineage>
</organism>
<reference evidence="2 3" key="1">
    <citation type="submission" date="2014-12" db="EMBL/GenBank/DDBJ databases">
        <title>Genome sequencing of Alteromonas marina AD001.</title>
        <authorList>
            <person name="Adrian T.G.S."/>
            <person name="Chan K.G."/>
        </authorList>
    </citation>
    <scope>NUCLEOTIDE SEQUENCE [LARGE SCALE GENOMIC DNA]</scope>
    <source>
        <strain evidence="2 3">AD001</strain>
    </source>
</reference>
<dbReference type="OrthoDB" id="271465at2"/>
<accession>A0A0B3XX22</accession>
<gene>
    <name evidence="2" type="ORF">RJ41_06455</name>
</gene>
<evidence type="ECO:0000256" key="1">
    <source>
        <dbReference type="SAM" id="Phobius"/>
    </source>
</evidence>
<feature type="transmembrane region" description="Helical" evidence="1">
    <location>
        <begin position="16"/>
        <end position="38"/>
    </location>
</feature>
<keyword evidence="1" id="KW-0812">Transmembrane</keyword>
<dbReference type="Pfam" id="PF03929">
    <property type="entry name" value="PepSY_TM"/>
    <property type="match status" value="1"/>
</dbReference>
<proteinExistence type="predicted"/>
<keyword evidence="1" id="KW-1133">Transmembrane helix</keyword>
<keyword evidence="1" id="KW-0472">Membrane</keyword>
<feature type="transmembrane region" description="Helical" evidence="1">
    <location>
        <begin position="144"/>
        <end position="167"/>
    </location>
</feature>
<dbReference type="Proteomes" id="UP000031197">
    <property type="component" value="Unassembled WGS sequence"/>
</dbReference>
<keyword evidence="3" id="KW-1185">Reference proteome</keyword>
<evidence type="ECO:0000313" key="2">
    <source>
        <dbReference type="EMBL" id="KHT54171.1"/>
    </source>
</evidence>
<sequence>MSGSFRKNSRKYSRSIHLWLSLVIFIPVIIVIASGLLLQVKKEFDWIQPPTQKVQNTQTNGPTISFDDVLQAVKQVPEVSLNSWDDIDRLDVRPTKGIIKVRGKNHWEVQLNAQNGDVLQVAYRRTDTIEAIHDGSWFFEGAKLWLFLPAALLLFVLWVTGLVMLYTTMKSKYRKNKFRQPLNNS</sequence>
<comment type="caution">
    <text evidence="2">The sequence shown here is derived from an EMBL/GenBank/DDBJ whole genome shotgun (WGS) entry which is preliminary data.</text>
</comment>
<protein>
    <submittedName>
        <fullName evidence="2">Membrane protein</fullName>
    </submittedName>
</protein>